<feature type="transmembrane region" description="Helical" evidence="1">
    <location>
        <begin position="43"/>
        <end position="63"/>
    </location>
</feature>
<keyword evidence="1" id="KW-1133">Transmembrane helix</keyword>
<proteinExistence type="predicted"/>
<keyword evidence="3" id="KW-1185">Reference proteome</keyword>
<dbReference type="EMBL" id="CP019236">
    <property type="protein sequence ID" value="APW39447.1"/>
    <property type="molecule type" value="Genomic_DNA"/>
</dbReference>
<evidence type="ECO:0000313" key="3">
    <source>
        <dbReference type="Proteomes" id="UP000186609"/>
    </source>
</evidence>
<dbReference type="AlphaFoldDB" id="A0A1P8K0B9"/>
<sequence>MGPLDSLMHVLNFLAPAAGVALLTTLGARIFMKKGPFTPSVPAQATINFIVGTALLCVGLASFGHDGKMATYAALVVGVATSQLWLLRGQGRARR</sequence>
<name>A0A1P8K0B9_9BURK</name>
<dbReference type="OrthoDB" id="8908883at2"/>
<keyword evidence="1" id="KW-0812">Transmembrane</keyword>
<reference evidence="2 3" key="1">
    <citation type="submission" date="2017-01" db="EMBL/GenBank/DDBJ databases">
        <authorList>
            <person name="Mah S.A."/>
            <person name="Swanson W.J."/>
            <person name="Moy G.W."/>
            <person name="Vacquier V.D."/>
        </authorList>
    </citation>
    <scope>NUCLEOTIDE SEQUENCE [LARGE SCALE GENOMIC DNA]</scope>
    <source>
        <strain evidence="2 3">DCY110</strain>
    </source>
</reference>
<keyword evidence="1" id="KW-0472">Membrane</keyword>
<protein>
    <submittedName>
        <fullName evidence="2">Uncharacterized protein</fullName>
    </submittedName>
</protein>
<feature type="transmembrane region" description="Helical" evidence="1">
    <location>
        <begin position="6"/>
        <end position="31"/>
    </location>
</feature>
<gene>
    <name evidence="2" type="ORF">RD110_21350</name>
</gene>
<organism evidence="2 3">
    <name type="scientific">Rhodoferax koreensis</name>
    <dbReference type="NCBI Taxonomy" id="1842727"/>
    <lineage>
        <taxon>Bacteria</taxon>
        <taxon>Pseudomonadati</taxon>
        <taxon>Pseudomonadota</taxon>
        <taxon>Betaproteobacteria</taxon>
        <taxon>Burkholderiales</taxon>
        <taxon>Comamonadaceae</taxon>
        <taxon>Rhodoferax</taxon>
    </lineage>
</organism>
<evidence type="ECO:0000313" key="2">
    <source>
        <dbReference type="EMBL" id="APW39447.1"/>
    </source>
</evidence>
<dbReference type="STRING" id="1842727.RD110_21350"/>
<dbReference type="KEGG" id="rhy:RD110_21350"/>
<evidence type="ECO:0000256" key="1">
    <source>
        <dbReference type="SAM" id="Phobius"/>
    </source>
</evidence>
<feature type="transmembrane region" description="Helical" evidence="1">
    <location>
        <begin position="69"/>
        <end position="87"/>
    </location>
</feature>
<accession>A0A1P8K0B9</accession>
<dbReference type="Proteomes" id="UP000186609">
    <property type="component" value="Chromosome"/>
</dbReference>